<dbReference type="EMBL" id="VAUV01000005">
    <property type="protein sequence ID" value="TLD71352.1"/>
    <property type="molecule type" value="Genomic_DNA"/>
</dbReference>
<dbReference type="Proteomes" id="UP000306196">
    <property type="component" value="Unassembled WGS sequence"/>
</dbReference>
<dbReference type="SUPFAM" id="SSF53756">
    <property type="entry name" value="UDP-Glycosyltransferase/glycogen phosphorylase"/>
    <property type="match status" value="1"/>
</dbReference>
<evidence type="ECO:0000313" key="2">
    <source>
        <dbReference type="EMBL" id="TLD71352.1"/>
    </source>
</evidence>
<dbReference type="AlphaFoldDB" id="A0A5R8KGC2"/>
<gene>
    <name evidence="2" type="ORF">FEM03_07420</name>
</gene>
<name>A0A5R8KGC2_9BACT</name>
<evidence type="ECO:0000259" key="1">
    <source>
        <dbReference type="Pfam" id="PF00534"/>
    </source>
</evidence>
<feature type="domain" description="Glycosyl transferase family 1" evidence="1">
    <location>
        <begin position="238"/>
        <end position="321"/>
    </location>
</feature>
<dbReference type="Gene3D" id="3.40.50.2000">
    <property type="entry name" value="Glycogen Phosphorylase B"/>
    <property type="match status" value="1"/>
</dbReference>
<organism evidence="2 3">
    <name type="scientific">Phragmitibacter flavus</name>
    <dbReference type="NCBI Taxonomy" id="2576071"/>
    <lineage>
        <taxon>Bacteria</taxon>
        <taxon>Pseudomonadati</taxon>
        <taxon>Verrucomicrobiota</taxon>
        <taxon>Verrucomicrobiia</taxon>
        <taxon>Verrucomicrobiales</taxon>
        <taxon>Verrucomicrobiaceae</taxon>
        <taxon>Phragmitibacter</taxon>
    </lineage>
</organism>
<dbReference type="RefSeq" id="WP_138085565.1">
    <property type="nucleotide sequence ID" value="NZ_VAUV01000005.1"/>
</dbReference>
<protein>
    <submittedName>
        <fullName evidence="2">Glycosyltransferase</fullName>
    </submittedName>
</protein>
<evidence type="ECO:0000313" key="3">
    <source>
        <dbReference type="Proteomes" id="UP000306196"/>
    </source>
</evidence>
<keyword evidence="2" id="KW-0808">Transferase</keyword>
<reference evidence="2 3" key="1">
    <citation type="submission" date="2019-05" db="EMBL/GenBank/DDBJ databases">
        <title>Verrucobacter flavum gen. nov., sp. nov. a new member of the family Verrucomicrobiaceae.</title>
        <authorList>
            <person name="Szuroczki S."/>
            <person name="Abbaszade G."/>
            <person name="Szabo A."/>
            <person name="Felfoldi T."/>
            <person name="Schumann P."/>
            <person name="Boka K."/>
            <person name="Keki Z."/>
            <person name="Toumi M."/>
            <person name="Toth E."/>
        </authorList>
    </citation>
    <scope>NUCLEOTIDE SEQUENCE [LARGE SCALE GENOMIC DNA]</scope>
    <source>
        <strain evidence="2 3">MG-N-17</strain>
    </source>
</reference>
<dbReference type="Pfam" id="PF00534">
    <property type="entry name" value="Glycos_transf_1"/>
    <property type="match status" value="1"/>
</dbReference>
<sequence length="345" mass="40014">MVVPSKLFVHGFPGNYGGAGTELHHQIILWRTMGIEVHLIPSYTGYENEPLFEPMRQLGVVIHSCNEWEAISADDVIMGFCNSEFLNHLPVIFQHTRRTVFINCMTWLFALEKQRMSEGLIRLFLYQNEDVMQTNMPLLKNLNSDPGIRFQVFSPYFDDTLFPFVKERSEEFFGCGRISRQDSDKYSANTLQIYEYFVAPVIKRGMFLGFDTKSEAKIGRPFSWITTACDSRLISQQDFYRNCKIVLQPMDTTENWPRVGFEAMASGSILVVDDRGGWKKMIEHGKTGWLCRHERDFIYYASKMAYEPELRHEMALAARQRGLELGGKTRAEESWTKIFETLVEI</sequence>
<keyword evidence="3" id="KW-1185">Reference proteome</keyword>
<dbReference type="InterPro" id="IPR001296">
    <property type="entry name" value="Glyco_trans_1"/>
</dbReference>
<comment type="caution">
    <text evidence="2">The sequence shown here is derived from an EMBL/GenBank/DDBJ whole genome shotgun (WGS) entry which is preliminary data.</text>
</comment>
<dbReference type="GO" id="GO:0016757">
    <property type="term" value="F:glycosyltransferase activity"/>
    <property type="evidence" value="ECO:0007669"/>
    <property type="project" value="InterPro"/>
</dbReference>
<accession>A0A5R8KGC2</accession>
<proteinExistence type="predicted"/>
<dbReference type="OrthoDB" id="9802525at2"/>